<dbReference type="InterPro" id="IPR020806">
    <property type="entry name" value="PKS_PP-bd"/>
</dbReference>
<comment type="caution">
    <text evidence="5">The sequence shown here is derived from an EMBL/GenBank/DDBJ whole genome shotgun (WGS) entry which is preliminary data.</text>
</comment>
<dbReference type="NCBIfam" id="NF003417">
    <property type="entry name" value="PRK04813.1"/>
    <property type="match status" value="4"/>
</dbReference>
<gene>
    <name evidence="5" type="ORF">PRZ48_011169</name>
</gene>
<dbReference type="PROSITE" id="PS00455">
    <property type="entry name" value="AMP_BINDING"/>
    <property type="match status" value="4"/>
</dbReference>
<reference evidence="5 6" key="1">
    <citation type="journal article" date="2023" name="G3 (Bethesda)">
        <title>A chromosome-level genome assembly of Zasmidium syzygii isolated from banana leaves.</title>
        <authorList>
            <person name="van Westerhoven A.C."/>
            <person name="Mehrabi R."/>
            <person name="Talebi R."/>
            <person name="Steentjes M.B.F."/>
            <person name="Corcolon B."/>
            <person name="Chong P.A."/>
            <person name="Kema G.H.J."/>
            <person name="Seidl M.F."/>
        </authorList>
    </citation>
    <scope>NUCLEOTIDE SEQUENCE [LARGE SCALE GENOMIC DNA]</scope>
    <source>
        <strain evidence="5 6">P124</strain>
    </source>
</reference>
<dbReference type="Pfam" id="PF00550">
    <property type="entry name" value="PP-binding"/>
    <property type="match status" value="4"/>
</dbReference>
<dbReference type="Gene3D" id="3.30.559.30">
    <property type="entry name" value="Nonribosomal peptide synthetase, condensation domain"/>
    <property type="match status" value="4"/>
</dbReference>
<dbReference type="InterPro" id="IPR001242">
    <property type="entry name" value="Condensation_dom"/>
</dbReference>
<evidence type="ECO:0000256" key="3">
    <source>
        <dbReference type="ARBA" id="ARBA00022598"/>
    </source>
</evidence>
<feature type="domain" description="Carrier" evidence="4">
    <location>
        <begin position="558"/>
        <end position="634"/>
    </location>
</feature>
<dbReference type="PANTHER" id="PTHR45527:SF1">
    <property type="entry name" value="FATTY ACID SYNTHASE"/>
    <property type="match status" value="1"/>
</dbReference>
<dbReference type="InterPro" id="IPR045851">
    <property type="entry name" value="AMP-bd_C_sf"/>
</dbReference>
<evidence type="ECO:0000313" key="5">
    <source>
        <dbReference type="EMBL" id="KAK4498511.1"/>
    </source>
</evidence>
<dbReference type="Gene3D" id="1.10.1200.10">
    <property type="entry name" value="ACP-like"/>
    <property type="match status" value="4"/>
</dbReference>
<dbReference type="SUPFAM" id="SSF47336">
    <property type="entry name" value="ACP-like"/>
    <property type="match status" value="4"/>
</dbReference>
<dbReference type="InterPro" id="IPR020845">
    <property type="entry name" value="AMP-binding_CS"/>
</dbReference>
<dbReference type="NCBIfam" id="TIGR01733">
    <property type="entry name" value="AA-adenyl-dom"/>
    <property type="match status" value="2"/>
</dbReference>
<dbReference type="SMART" id="SM00823">
    <property type="entry name" value="PKS_PP"/>
    <property type="match status" value="4"/>
</dbReference>
<keyword evidence="1" id="KW-0596">Phosphopantetheine</keyword>
<dbReference type="CDD" id="cd19545">
    <property type="entry name" value="FUM14_C_NRPS-like"/>
    <property type="match status" value="3"/>
</dbReference>
<sequence>MGDISEQELLQIWSWNAKVPETVDDCVHDVFSRTARKYPHSVAVCAWDGEWTYFQLDDLSNRLARHLIATVPSGNEENEVVPLVFEKSKWTPVAMLAAFKAGLAIVTLDINLPEQRLDSIIQQVKPRIALSSKAQTGKATLMMSHIENHALVTVDRHLFHTTLASHPDLAPLPTVSSAQKLYIVFTSGSTGTPKGAIITHSNLCSAAAHQQAALGFTTSTRLYDYSSYAFDVSYDSLHALMAGGCLCIPSEQDRLADITESIIKLRANYLRVTPTASRLLDASRLDQVQTVSFIGEPLKASDLVQWQGQRIYNTYGPCECSITSTASLVEDWNDPDIGTGLGLVTWVVDTENGRLQSIGDVGELFLEGPLVGAGYWNDHEKTAAAFIQDPSWLVNSPSSVHPGRHGKLYRTGDLVRYTGKAGKLSFVGRSDNQVKLNGQRVELGDIESNIARLFRLFEPQVVVEVIKLQDTQETILVGSIGSHSVPFDDLEVAVEATDLRAVLADSVPQYMIPRVLIPLQDTPVTPTGKTDRRRIREIARSVLEAQSSQAAVFPQTQKPGTDMEKVLQRLWAQALAVPVLKIAIGHSFFELGGDSLKAIRLAALARKQGFQLTVPQMLKHPKLSEQALLMAPISAHVEYEDLQPFSLVPTAKAEALRIQAAAQCGVQPLEVADLYPCTPMQTGLLALSTKKPGHYIARGKLRFKSGVDLERFKASWETVVAQNAILRTRIVDLAGSFYQAVIDKPVQWRDTGIFGNEAMEIGKPLLHVAIVAHRQDQLSTFEFAIHHSLYDGWSMSVLLQHLAEVYSQSSHPRKLVPFRAFINHIVRTGDDTAREYWTSEFEGLEAPQWPQLPSNGYQPTSDASIRRSIRDLKWPTSDITPNTLIRSAWALLLSTYTRCDDAKFGAVVLGRQAPVVGIDALIGPTIAAVPIRIRTSPSQSISSLLASVQKQAADMIPVEQTGLTEIERISPGSCQFQSLLVVQPDDNNDDSSATTSLFADGLSNAVTEGLDAFTTYALTIQCTLSSKSPGLSVDMTFDTAVVSQIKAERILGTFENILRQLCALAGSGSGHTTAQIKPISQQDELKVRAWNKQVPAAAVEDIVDTILRNMKEKPDAPAICAWDGDLTYGELDELSSALANTLHLNKVGKIHTIPLIFEKSKWMTVAQLAVVRTGAACLNLDPEFPLERLRYMIGQVSAPVIIASRSLEEKAKRLSTAAVLIAAENHRANATEIPRPFQPTSVRSADPVYIQYTSGTTSTPKGTVITRGNLSSAFSAQRKAFALDASSRVYDHSSYSFDNHWLNVWYALASGACLCVPSQESRLDDVSGSIRRLRANWALLIPNVARFIGDETLRSMHSLYLGAESASLDQLERFSKSVATSVAYGPSESTIVSTISRRYSPRSGTSPKNIGRGVGVTTWIVDRAGHCLSPIGAVGELWISGDQVAAGYLGDSEKTAQAFFSSAPWLGALPDEYSERGRLYSTGDLVYYNDDGEIIFVGRKDTQVKVRGIRVELDEVEQHLRSCLPEAYSSQVEVVAEVFQPQSSEAAILAAFIGLPDEVRESVWQSLASIDSVLAEVAPKAMIPSAFVALQRVPLSATGKTDRRKLRELGSSMTIDELNATHPARSKEKRLPTTEMEIALQLLFSDILGVDPEHIGADDNVFTLGMDSIIAMRVVGAARERGLTLSVSDIFTSPRLCDLALKVGRLHAEDTQEDLAAFALLPRHLDIDAVRQQVAAACGIDSALVEDVYPASALQEGLIAMTVKHAGDYALRVVLELDDKIDLDRFRTAWDQVQQRMPILRTRMVGPDFPDLPLVQAVIDEPIAWNQQTSLEECIRLEPSMGLNKPLSNFALVLDPDTGKRLFVLSIHHALYDGWSTQLLHDEVVRAYMGEAPQTLVPFNRFISYTNGLQGQSEFWEKYLQGCEAMVFPSLPSISYQPRADDRVECEFVVDWPRVGVTPSNAVRAAWAVLLSRYCDSEDVVFGATVSGRQAPVAGINKIAAPTLATLPVRVALSKDMTIDQLLESVQNDAVATILYEQFGLQNISKASGDAESACKFQTIVVIQPKTEARSDFRSLTEVFGKQIDAEDAGTFSTYAVMVECELRDEGMHLRLLFDSKVITSNQAQRLVHQLERILVQLCSDVKSGIRVGDVDPLTNEELSLIWSWNEALPEAVDGLMHEVIAERSRARPNAQAIESWDGSLTYAELDAWSTRLAQHLVHQGVRPGQTVPVCFEKSLFMPVSALAVWKAGAACVALDVSQPLARLQSIVEQVHAPLILCSPEQKHLAMQLDRSNTILVDKTSLDDEFANSTNTAQLPSISSSSPLYLAFTSGSTGTPKGAIISHTNAVTSCRYQLQPLGFHANARVYDFASYAFDVAWGNLFRTLASGACLCIPSESDRKSNIAASIRALKANQASFTPTMARLFQPSDLPTLEILRFGGEKLEEADLAPWRGKLKTMNVYGPAEVTPISTIAYMDEPTGLKAGIGKGFGVCTWLVDVKDSSRLAPIGGLGELWLEGPLVGVGYTDPEQTANAFYDEAPWLSKSGSSHGRPHGRLYRTGDVCKYNEDSSLVFVGRKDSQVKVRGQRLELGDVEHLIRRQIPTGLEVQVAAEVMVPRGSDAPCLVAFLSSSSKNQATDTKDGSVKNLIRHIDAELAQVAPTAMLPSAYIELPAIPTNASGKTDRRQLRAIGSSMTLEELAVQHPSRTERQPPQTERELQIRDLFASVLGIDPSTIGRDDSFMRIGGDSIRAMRLSAAAKASTPSLRISVADILTYPRVKSLAEVAQEMRDGKELEMVRPFSLLPSAVDVASVRREAAALCPGLVSGQIKDAYPVTPLQAGLMALTSKRPGDYIAHFQYQLHQDVDEHRFRQAWEAIARTDILRTRIVDIPSCGGLIQVVTDQHAEWHQAESLEYLDRLRSKDNGMGLGTPLVRVALIPHGDKKLFSLSMHHAIYDGWSLELLLKAVEEEYMDTPYQLRPFNLFIKHLHDAGSIDVDDYWRKQFEGAEAVQFPDVSSAGPNYVPRSDQRRSLSVDNLTWPKANSFTTASLIRAAWALLISHYTAVDESVFGAVLNGRQASVPGIEDVAGPTLATAPVRVAMRANSTESLEETIARIHRQAIDMTPFEQTGLHRIRKVSSHADQCCNFQSLLVVQAAGTSSESSVFAETRGDVEDGPDTFSTYAILLDCRIRPDGLKAQASFDSNLIHADNLERLLASFETILRQLCSVDLSKASINDIEVSSRQDLDKIRLWNEVVPEAVDETIHDLITKRVSEHSEKEAVCSHDGNLTYSALDDLATQLACQILAEIERSGNSSTSGKIIPIFSDKSMWVPVCMLATAKAGLAFLTLDVKQPFGRLSSIVRQVEAPLVLSSTACLSLARSLSDNVLEVSHQTLSSMPNDNGNNLPLVSPNDLLYVVYTSGSTGQPKGACISHRNFASAVKYQQKALGFNANSRVYQWASYAFDVSISDCLHTLTAGGTLCVPSEEDRLHNIAHSIQKLDANYTHMTPTTSRLLEDVPQLKTIQFSGETLRRADLAKWSNGSRQIINSFGPAECSVTATVANLTTEDNANHQGDPSIGMPVGGVAWVVNTSTGQLSAIGAVGELFIQGPLAGQGYLHDPEKTKAAFIENPAWLLAAGGQGLVYRTGDMASLRADGSLSFIGRRDSQVKIRGQRLELGEVEHHVRKSLNTSSPEKVQVVAEVVDRAGGQQLVAFVSLPQESFSPVTVQELEQLSNKLTAGIEEKLVENVPMYMVPSLFIPLTSIPVTATGKTDRRRLREIGAAFAVQDVIPTQASAARQPRTEVEKQLAEIWSQVLNIPLASISLDDLFIRLGGDSISAMQIVSRARQHGISTTVTDVLQAQTIEKLASKSQVTKKKTQVSKQIDEETTDFFPLSPIQRLFFQNNPQGSNQFNQSFLLKINRSVTPSSFARAVDVLVARHAMLRARFRQIEQDHWQQYIETPGSSMFLYGFEEHHVTDTCDVQSVCQRRQEMLDIQQGPVFAVDLFNVPNGAQTVLFTANHLVIDLVSWRVIWHDLEQLLTKGIINEPKPSSFATWIRAQIRDAEELQPDNTVHDAANVSASRYWEVSPKDNTRGNAETFNFRLGAESTSNLVRDIDHGVRTEPMDVILGALLHAFQRIFQDRKSPAVFLEGHGREPLSHDDVDISNTVGWFTTIYPLNLDATADEEVLHTIRCVKDARRRAAANVRASFTSRFHNAAGKGLPGDEPAEILFNFTGVLQQLEGETPFFSQEDRPELLAKRTHVHSGVRRFAYIEINCGVENGELELSFIINKSLKRQDLLLEWMTASIDALKNGIPSISNSHSPFSLSDFPMLSITYAALDQILRSLIDLGIPPNNVHDIYPTSPL</sequence>
<name>A0ABR0EAM5_ZASCE</name>
<dbReference type="EMBL" id="JAXOVC010000008">
    <property type="protein sequence ID" value="KAK4498511.1"/>
    <property type="molecule type" value="Genomic_DNA"/>
</dbReference>
<dbReference type="InterPro" id="IPR010071">
    <property type="entry name" value="AA_adenyl_dom"/>
</dbReference>
<dbReference type="CDD" id="cd05918">
    <property type="entry name" value="A_NRPS_SidN3_like"/>
    <property type="match status" value="4"/>
</dbReference>
<dbReference type="Gene3D" id="3.40.50.12780">
    <property type="entry name" value="N-terminal domain of ligase-like"/>
    <property type="match status" value="4"/>
</dbReference>
<dbReference type="InterPro" id="IPR009081">
    <property type="entry name" value="PP-bd_ACP"/>
</dbReference>
<evidence type="ECO:0000313" key="6">
    <source>
        <dbReference type="Proteomes" id="UP001305779"/>
    </source>
</evidence>
<keyword evidence="2" id="KW-0597">Phosphoprotein</keyword>
<dbReference type="Gene3D" id="3.30.300.30">
    <property type="match status" value="4"/>
</dbReference>
<proteinExistence type="predicted"/>
<dbReference type="PROSITE" id="PS50075">
    <property type="entry name" value="CARRIER"/>
    <property type="match status" value="4"/>
</dbReference>
<dbReference type="PANTHER" id="PTHR45527">
    <property type="entry name" value="NONRIBOSOMAL PEPTIDE SYNTHETASE"/>
    <property type="match status" value="1"/>
</dbReference>
<feature type="domain" description="Carrier" evidence="4">
    <location>
        <begin position="2709"/>
        <end position="2787"/>
    </location>
</feature>
<feature type="domain" description="Carrier" evidence="4">
    <location>
        <begin position="1631"/>
        <end position="1707"/>
    </location>
</feature>
<dbReference type="SUPFAM" id="SSF52777">
    <property type="entry name" value="CoA-dependent acyltransferases"/>
    <property type="match status" value="8"/>
</dbReference>
<keyword evidence="6" id="KW-1185">Reference proteome</keyword>
<dbReference type="Gene3D" id="3.30.559.10">
    <property type="entry name" value="Chloramphenicol acetyltransferase-like domain"/>
    <property type="match status" value="4"/>
</dbReference>
<dbReference type="InterPro" id="IPR000873">
    <property type="entry name" value="AMP-dep_synth/lig_dom"/>
</dbReference>
<dbReference type="InterPro" id="IPR023213">
    <property type="entry name" value="CAT-like_dom_sf"/>
</dbReference>
<protein>
    <recommendedName>
        <fullName evidence="4">Carrier domain-containing protein</fullName>
    </recommendedName>
</protein>
<dbReference type="SUPFAM" id="SSF56801">
    <property type="entry name" value="Acetyl-CoA synthetase-like"/>
    <property type="match status" value="4"/>
</dbReference>
<dbReference type="Proteomes" id="UP001305779">
    <property type="component" value="Unassembled WGS sequence"/>
</dbReference>
<dbReference type="InterPro" id="IPR042099">
    <property type="entry name" value="ANL_N_sf"/>
</dbReference>
<dbReference type="Pfam" id="PF00668">
    <property type="entry name" value="Condensation"/>
    <property type="match status" value="4"/>
</dbReference>
<evidence type="ECO:0000256" key="2">
    <source>
        <dbReference type="ARBA" id="ARBA00022553"/>
    </source>
</evidence>
<organism evidence="5 6">
    <name type="scientific">Zasmidium cellare</name>
    <name type="common">Wine cellar mold</name>
    <name type="synonym">Racodium cellare</name>
    <dbReference type="NCBI Taxonomy" id="395010"/>
    <lineage>
        <taxon>Eukaryota</taxon>
        <taxon>Fungi</taxon>
        <taxon>Dikarya</taxon>
        <taxon>Ascomycota</taxon>
        <taxon>Pezizomycotina</taxon>
        <taxon>Dothideomycetes</taxon>
        <taxon>Dothideomycetidae</taxon>
        <taxon>Mycosphaerellales</taxon>
        <taxon>Mycosphaerellaceae</taxon>
        <taxon>Zasmidium</taxon>
    </lineage>
</organism>
<dbReference type="PROSITE" id="PS00012">
    <property type="entry name" value="PHOSPHOPANTETHEINE"/>
    <property type="match status" value="4"/>
</dbReference>
<accession>A0ABR0EAM5</accession>
<dbReference type="InterPro" id="IPR036736">
    <property type="entry name" value="ACP-like_sf"/>
</dbReference>
<evidence type="ECO:0000259" key="4">
    <source>
        <dbReference type="PROSITE" id="PS50075"/>
    </source>
</evidence>
<dbReference type="InterPro" id="IPR006162">
    <property type="entry name" value="Ppantetheine_attach_site"/>
</dbReference>
<dbReference type="Pfam" id="PF00501">
    <property type="entry name" value="AMP-binding"/>
    <property type="match status" value="4"/>
</dbReference>
<feature type="domain" description="Carrier" evidence="4">
    <location>
        <begin position="3795"/>
        <end position="3871"/>
    </location>
</feature>
<keyword evidence="3" id="KW-0436">Ligase</keyword>
<evidence type="ECO:0000256" key="1">
    <source>
        <dbReference type="ARBA" id="ARBA00022450"/>
    </source>
</evidence>